<reference evidence="1 2" key="1">
    <citation type="journal article" date="2018" name="Sci. Rep.">
        <title>Comparative genomics provides insights into the lifestyle and reveals functional heterogeneity of dark septate endophytic fungi.</title>
        <authorList>
            <person name="Knapp D.G."/>
            <person name="Nemeth J.B."/>
            <person name="Barry K."/>
            <person name="Hainaut M."/>
            <person name="Henrissat B."/>
            <person name="Johnson J."/>
            <person name="Kuo A."/>
            <person name="Lim J.H.P."/>
            <person name="Lipzen A."/>
            <person name="Nolan M."/>
            <person name="Ohm R.A."/>
            <person name="Tamas L."/>
            <person name="Grigoriev I.V."/>
            <person name="Spatafora J.W."/>
            <person name="Nagy L.G."/>
            <person name="Kovacs G.M."/>
        </authorList>
    </citation>
    <scope>NUCLEOTIDE SEQUENCE [LARGE SCALE GENOMIC DNA]</scope>
    <source>
        <strain evidence="1 2">DSE2036</strain>
    </source>
</reference>
<dbReference type="InterPro" id="IPR036291">
    <property type="entry name" value="NAD(P)-bd_dom_sf"/>
</dbReference>
<proteinExistence type="predicted"/>
<dbReference type="OrthoDB" id="10267115at2759"/>
<dbReference type="AlphaFoldDB" id="A0A2V1CXF6"/>
<dbReference type="Proteomes" id="UP000244855">
    <property type="component" value="Unassembled WGS sequence"/>
</dbReference>
<evidence type="ECO:0000313" key="2">
    <source>
        <dbReference type="Proteomes" id="UP000244855"/>
    </source>
</evidence>
<name>A0A2V1CXF6_9PLEO</name>
<evidence type="ECO:0000313" key="1">
    <source>
        <dbReference type="EMBL" id="PVH90412.1"/>
    </source>
</evidence>
<dbReference type="STRING" id="97972.A0A2V1CXF6"/>
<keyword evidence="2" id="KW-1185">Reference proteome</keyword>
<dbReference type="EMBL" id="KZ806332">
    <property type="protein sequence ID" value="PVH90412.1"/>
    <property type="molecule type" value="Genomic_DNA"/>
</dbReference>
<dbReference type="SUPFAM" id="SSF51735">
    <property type="entry name" value="NAD(P)-binding Rossmann-fold domains"/>
    <property type="match status" value="1"/>
</dbReference>
<dbReference type="Gene3D" id="3.40.50.720">
    <property type="entry name" value="NAD(P)-binding Rossmann-like Domain"/>
    <property type="match status" value="1"/>
</dbReference>
<accession>A0A2V1CXF6</accession>
<protein>
    <recommendedName>
        <fullName evidence="3">NAD(P)-binding protein</fullName>
    </recommendedName>
</protein>
<evidence type="ECO:0008006" key="3">
    <source>
        <dbReference type="Google" id="ProtNLM"/>
    </source>
</evidence>
<sequence>MAVGADIANIRSAFNTTGQLPGLLYCVSMYNNHFSSAFAAQQMLKRWTEDDKNAEVPARLRERKIIFINSASALAPTPGYAAYSQPAKAAQRSLADLLRLEAMRYSGPISEYKVRIFFTHILMINDALQMQTIKPELTKKFGSSLGTPAELAKRCPSAERIAIEIVEAAEKGDFAVMDSGPNVQLIWANMMGTSPSRGWGFVDSVLASLMG</sequence>
<gene>
    <name evidence="1" type="ORF">DM02DRAFT_678626</name>
</gene>
<organism evidence="1 2">
    <name type="scientific">Periconia macrospinosa</name>
    <dbReference type="NCBI Taxonomy" id="97972"/>
    <lineage>
        <taxon>Eukaryota</taxon>
        <taxon>Fungi</taxon>
        <taxon>Dikarya</taxon>
        <taxon>Ascomycota</taxon>
        <taxon>Pezizomycotina</taxon>
        <taxon>Dothideomycetes</taxon>
        <taxon>Pleosporomycetidae</taxon>
        <taxon>Pleosporales</taxon>
        <taxon>Massarineae</taxon>
        <taxon>Periconiaceae</taxon>
        <taxon>Periconia</taxon>
    </lineage>
</organism>